<dbReference type="NCBIfam" id="NF009727">
    <property type="entry name" value="PRK13254.1-1"/>
    <property type="match status" value="1"/>
</dbReference>
<keyword evidence="4 11" id="KW-0812">Transmembrane</keyword>
<dbReference type="Gene3D" id="2.40.50.140">
    <property type="entry name" value="Nucleic acid-binding proteins"/>
    <property type="match status" value="1"/>
</dbReference>
<dbReference type="AlphaFoldDB" id="A0A3B0W998"/>
<comment type="subcellular location">
    <subcellularLocation>
        <location evidence="1">Cell inner membrane</location>
    </subcellularLocation>
</comment>
<dbReference type="NCBIfam" id="NF009731">
    <property type="entry name" value="PRK13254.1-5"/>
    <property type="match status" value="1"/>
</dbReference>
<evidence type="ECO:0000256" key="9">
    <source>
        <dbReference type="ARBA" id="ARBA00023136"/>
    </source>
</evidence>
<keyword evidence="6" id="KW-0201">Cytochrome c-type biogenesis</keyword>
<dbReference type="EMBL" id="UOFA01000240">
    <property type="protein sequence ID" value="VAW45899.1"/>
    <property type="molecule type" value="Genomic_DNA"/>
</dbReference>
<feature type="region of interest" description="Disordered" evidence="10">
    <location>
        <begin position="139"/>
        <end position="164"/>
    </location>
</feature>
<feature type="compositionally biased region" description="Low complexity" evidence="10">
    <location>
        <begin position="144"/>
        <end position="156"/>
    </location>
</feature>
<dbReference type="Pfam" id="PF03100">
    <property type="entry name" value="CcmE"/>
    <property type="match status" value="1"/>
</dbReference>
<protein>
    <submittedName>
        <fullName evidence="12">Cytochrome c-type biogenesis protein CcmE, heme chaperone</fullName>
    </submittedName>
</protein>
<evidence type="ECO:0000256" key="7">
    <source>
        <dbReference type="ARBA" id="ARBA00022989"/>
    </source>
</evidence>
<keyword evidence="2" id="KW-1003">Cell membrane</keyword>
<feature type="transmembrane region" description="Helical" evidence="11">
    <location>
        <begin position="9"/>
        <end position="30"/>
    </location>
</feature>
<evidence type="ECO:0000256" key="2">
    <source>
        <dbReference type="ARBA" id="ARBA00022475"/>
    </source>
</evidence>
<keyword evidence="8" id="KW-0408">Iron</keyword>
<reference evidence="12" key="1">
    <citation type="submission" date="2018-06" db="EMBL/GenBank/DDBJ databases">
        <authorList>
            <person name="Zhirakovskaya E."/>
        </authorList>
    </citation>
    <scope>NUCLEOTIDE SEQUENCE</scope>
</reference>
<name>A0A3B0W998_9ZZZZ</name>
<evidence type="ECO:0000256" key="4">
    <source>
        <dbReference type="ARBA" id="ARBA00022692"/>
    </source>
</evidence>
<dbReference type="FunFam" id="2.40.50.140:FF:000104">
    <property type="entry name" value="Cytochrome c-type biogenesis protein CcmE"/>
    <property type="match status" value="1"/>
</dbReference>
<gene>
    <name evidence="12" type="ORF">MNBD_GAMMA02-1857</name>
</gene>
<dbReference type="PANTHER" id="PTHR34128">
    <property type="entry name" value="CYTOCHROME C-TYPE BIOGENESIS PROTEIN CCME HOMOLOG, MITOCHONDRIAL"/>
    <property type="match status" value="1"/>
</dbReference>
<keyword evidence="5" id="KW-0479">Metal-binding</keyword>
<dbReference type="GO" id="GO:0017003">
    <property type="term" value="P:protein-heme linkage"/>
    <property type="evidence" value="ECO:0007669"/>
    <property type="project" value="InterPro"/>
</dbReference>
<sequence>MTPTRKKRLLLIFMVALGISIAVAIFLTAFKDNIMYFKTPTEVAAQDYPINRNFRLGGMVKDDSMQRIPDSLKVQFVITDLAKEVRVEFEGILPDLFREGQGVVTIGYMTNDKLFVAEEVLAKHDENYMSPEVAYALENAKMSPGKNNEGKNNPPKDYQTKENN</sequence>
<dbReference type="GO" id="GO:0005886">
    <property type="term" value="C:plasma membrane"/>
    <property type="evidence" value="ECO:0007669"/>
    <property type="project" value="UniProtKB-SubCell"/>
</dbReference>
<evidence type="ECO:0000256" key="8">
    <source>
        <dbReference type="ARBA" id="ARBA00023004"/>
    </source>
</evidence>
<dbReference type="GO" id="GO:0046872">
    <property type="term" value="F:metal ion binding"/>
    <property type="evidence" value="ECO:0007669"/>
    <property type="project" value="UniProtKB-KW"/>
</dbReference>
<proteinExistence type="inferred from homology"/>
<dbReference type="NCBIfam" id="NF009729">
    <property type="entry name" value="PRK13254.1-3"/>
    <property type="match status" value="1"/>
</dbReference>
<keyword evidence="3" id="KW-0349">Heme</keyword>
<evidence type="ECO:0000256" key="1">
    <source>
        <dbReference type="ARBA" id="ARBA00004533"/>
    </source>
</evidence>
<dbReference type="PANTHER" id="PTHR34128:SF2">
    <property type="entry name" value="CYTOCHROME C-TYPE BIOGENESIS PROTEIN CCME HOMOLOG, MITOCHONDRIAL"/>
    <property type="match status" value="1"/>
</dbReference>
<evidence type="ECO:0000256" key="10">
    <source>
        <dbReference type="SAM" id="MobiDB-lite"/>
    </source>
</evidence>
<evidence type="ECO:0000313" key="12">
    <source>
        <dbReference type="EMBL" id="VAW45899.1"/>
    </source>
</evidence>
<accession>A0A3B0W998</accession>
<dbReference type="HAMAP" id="MF_01959">
    <property type="entry name" value="CcmE"/>
    <property type="match status" value="1"/>
</dbReference>
<dbReference type="GO" id="GO:0020037">
    <property type="term" value="F:heme binding"/>
    <property type="evidence" value="ECO:0007669"/>
    <property type="project" value="InterPro"/>
</dbReference>
<dbReference type="InterPro" id="IPR004329">
    <property type="entry name" value="CcmE"/>
</dbReference>
<dbReference type="SUPFAM" id="SSF82093">
    <property type="entry name" value="Heme chaperone CcmE"/>
    <property type="match status" value="1"/>
</dbReference>
<evidence type="ECO:0000256" key="3">
    <source>
        <dbReference type="ARBA" id="ARBA00022617"/>
    </source>
</evidence>
<keyword evidence="7 11" id="KW-1133">Transmembrane helix</keyword>
<keyword evidence="9 11" id="KW-0472">Membrane</keyword>
<evidence type="ECO:0000256" key="11">
    <source>
        <dbReference type="SAM" id="Phobius"/>
    </source>
</evidence>
<dbReference type="InterPro" id="IPR036127">
    <property type="entry name" value="CcmE-like_sf"/>
</dbReference>
<evidence type="ECO:0000256" key="5">
    <source>
        <dbReference type="ARBA" id="ARBA00022723"/>
    </source>
</evidence>
<dbReference type="GO" id="GO:0017004">
    <property type="term" value="P:cytochrome complex assembly"/>
    <property type="evidence" value="ECO:0007669"/>
    <property type="project" value="UniProtKB-KW"/>
</dbReference>
<organism evidence="12">
    <name type="scientific">hydrothermal vent metagenome</name>
    <dbReference type="NCBI Taxonomy" id="652676"/>
    <lineage>
        <taxon>unclassified sequences</taxon>
        <taxon>metagenomes</taxon>
        <taxon>ecological metagenomes</taxon>
    </lineage>
</organism>
<dbReference type="InterPro" id="IPR012340">
    <property type="entry name" value="NA-bd_OB-fold"/>
</dbReference>
<evidence type="ECO:0000256" key="6">
    <source>
        <dbReference type="ARBA" id="ARBA00022748"/>
    </source>
</evidence>